<dbReference type="Proteomes" id="UP001067235">
    <property type="component" value="Unassembled WGS sequence"/>
</dbReference>
<accession>A0ABT4N1B1</accession>
<dbReference type="InterPro" id="IPR002645">
    <property type="entry name" value="STAS_dom"/>
</dbReference>
<feature type="domain" description="STAS" evidence="1">
    <location>
        <begin position="18"/>
        <end position="127"/>
    </location>
</feature>
<name>A0ABT4N1B1_GORRU</name>
<dbReference type="PANTHER" id="PTHR33495:SF13">
    <property type="entry name" value="ANTI-SIGMA-F FACTOR ANTAGONIST RSFB"/>
    <property type="match status" value="1"/>
</dbReference>
<evidence type="ECO:0000313" key="2">
    <source>
        <dbReference type="EMBL" id="MCZ4553047.1"/>
    </source>
</evidence>
<gene>
    <name evidence="2" type="ORF">O4213_23870</name>
</gene>
<proteinExistence type="predicted"/>
<evidence type="ECO:0000259" key="1">
    <source>
        <dbReference type="PROSITE" id="PS50801"/>
    </source>
</evidence>
<dbReference type="PANTHER" id="PTHR33495">
    <property type="entry name" value="ANTI-SIGMA FACTOR ANTAGONIST TM_1081-RELATED-RELATED"/>
    <property type="match status" value="1"/>
</dbReference>
<dbReference type="EMBL" id="JAPWIE010000008">
    <property type="protein sequence ID" value="MCZ4553047.1"/>
    <property type="molecule type" value="Genomic_DNA"/>
</dbReference>
<keyword evidence="3" id="KW-1185">Reference proteome</keyword>
<dbReference type="InterPro" id="IPR036513">
    <property type="entry name" value="STAS_dom_sf"/>
</dbReference>
<dbReference type="SUPFAM" id="SSF52091">
    <property type="entry name" value="SpoIIaa-like"/>
    <property type="match status" value="1"/>
</dbReference>
<dbReference type="CDD" id="cd07043">
    <property type="entry name" value="STAS_anti-anti-sigma_factors"/>
    <property type="match status" value="1"/>
</dbReference>
<protein>
    <submittedName>
        <fullName evidence="2">STAS domain-containing protein</fullName>
    </submittedName>
</protein>
<organism evidence="2 3">
    <name type="scientific">Gordonia rubripertincta</name>
    <name type="common">Rhodococcus corallinus</name>
    <dbReference type="NCBI Taxonomy" id="36822"/>
    <lineage>
        <taxon>Bacteria</taxon>
        <taxon>Bacillati</taxon>
        <taxon>Actinomycetota</taxon>
        <taxon>Actinomycetes</taxon>
        <taxon>Mycobacteriales</taxon>
        <taxon>Gordoniaceae</taxon>
        <taxon>Gordonia</taxon>
    </lineage>
</organism>
<dbReference type="RefSeq" id="WP_301573677.1">
    <property type="nucleotide sequence ID" value="NZ_JAPWIE010000008.1"/>
</dbReference>
<reference evidence="2" key="1">
    <citation type="submission" date="2022-12" db="EMBL/GenBank/DDBJ databases">
        <authorList>
            <person name="Krivoruchko A.V."/>
            <person name="Elkin A."/>
        </authorList>
    </citation>
    <scope>NUCLEOTIDE SEQUENCE</scope>
    <source>
        <strain evidence="2">IEGM 1388</strain>
    </source>
</reference>
<evidence type="ECO:0000313" key="3">
    <source>
        <dbReference type="Proteomes" id="UP001067235"/>
    </source>
</evidence>
<dbReference type="Pfam" id="PF01740">
    <property type="entry name" value="STAS"/>
    <property type="match status" value="1"/>
</dbReference>
<dbReference type="PROSITE" id="PS50801">
    <property type="entry name" value="STAS"/>
    <property type="match status" value="1"/>
</dbReference>
<comment type="caution">
    <text evidence="2">The sequence shown here is derived from an EMBL/GenBank/DDBJ whole genome shotgun (WGS) entry which is preliminary data.</text>
</comment>
<sequence length="147" mass="15169">MTTSQFVLDHSTTDHPRFAITSADKDGVCVVSVHGDLDHAAVPRFVESVDFSLSAALFAVVVDLTETRFLSSAGMAALQSAQGRALAGGVRCAVAADGPATARPLRAVGLSTEIAIYPTVACAVRAMREATSENPPTPVLTEAGSAR</sequence>
<dbReference type="Gene3D" id="3.30.750.24">
    <property type="entry name" value="STAS domain"/>
    <property type="match status" value="1"/>
</dbReference>